<dbReference type="EMBL" id="HBGG01001913">
    <property type="protein sequence ID" value="CAD9198816.1"/>
    <property type="molecule type" value="Transcribed_RNA"/>
</dbReference>
<keyword evidence="1" id="KW-0812">Transmembrane</keyword>
<protein>
    <recommendedName>
        <fullName evidence="2">FAD-binding domain-containing protein</fullName>
    </recommendedName>
</protein>
<dbReference type="InterPro" id="IPR002938">
    <property type="entry name" value="FAD-bd"/>
</dbReference>
<accession>A0A7S1SI38</accession>
<dbReference type="InterPro" id="IPR036188">
    <property type="entry name" value="FAD/NAD-bd_sf"/>
</dbReference>
<dbReference type="Pfam" id="PF01494">
    <property type="entry name" value="FAD_binding_3"/>
    <property type="match status" value="1"/>
</dbReference>
<dbReference type="PRINTS" id="PR00420">
    <property type="entry name" value="RNGMNOXGNASE"/>
</dbReference>
<evidence type="ECO:0000256" key="1">
    <source>
        <dbReference type="SAM" id="Phobius"/>
    </source>
</evidence>
<evidence type="ECO:0000313" key="3">
    <source>
        <dbReference type="EMBL" id="CAD9198816.1"/>
    </source>
</evidence>
<evidence type="ECO:0000259" key="2">
    <source>
        <dbReference type="Pfam" id="PF01494"/>
    </source>
</evidence>
<keyword evidence="1" id="KW-1133">Transmembrane helix</keyword>
<organism evidence="3">
    <name type="scientific">Tetraselmis chuii</name>
    <dbReference type="NCBI Taxonomy" id="63592"/>
    <lineage>
        <taxon>Eukaryota</taxon>
        <taxon>Viridiplantae</taxon>
        <taxon>Chlorophyta</taxon>
        <taxon>core chlorophytes</taxon>
        <taxon>Chlorodendrophyceae</taxon>
        <taxon>Chlorodendrales</taxon>
        <taxon>Chlorodendraceae</taxon>
        <taxon>Tetraselmis</taxon>
    </lineage>
</organism>
<gene>
    <name evidence="3" type="ORF">TCHU04912_LOCUS1049</name>
</gene>
<dbReference type="PANTHER" id="PTHR42685:SF22">
    <property type="entry name" value="CONDITIONED MEDIUM FACTOR RECEPTOR 1"/>
    <property type="match status" value="1"/>
</dbReference>
<dbReference type="GO" id="GO:0071949">
    <property type="term" value="F:FAD binding"/>
    <property type="evidence" value="ECO:0007669"/>
    <property type="project" value="InterPro"/>
</dbReference>
<feature type="domain" description="FAD-binding" evidence="2">
    <location>
        <begin position="52"/>
        <end position="223"/>
    </location>
</feature>
<dbReference type="SUPFAM" id="SSF51905">
    <property type="entry name" value="FAD/NAD(P)-binding domain"/>
    <property type="match status" value="1"/>
</dbReference>
<dbReference type="Gene3D" id="3.50.50.60">
    <property type="entry name" value="FAD/NAD(P)-binding domain"/>
    <property type="match status" value="1"/>
</dbReference>
<sequence length="487" mass="52240">MQANKTATVVGATAAVAAGGYLTYRLLSSRRPKVPKTGPWTQDTLPSDAYVAVVVGAGPSGSTAAFYLAKAGVKVALCEKEKFPRDKICGDALCTPSHPILQDMGVMQEMFEKGLARPADAGGFVSPSGLCYIGASKKKLGRAACFACKRLHIDEAMAKSAERQGADLMEEFEVTGASFDEKNGLWTVNAASGKSVKARMLVCCDGATSRLATSLGYCTEPPKGVCSRSYVEGGTHNTDFDGVCFYPRESLPGYCAIFRETGDDLNLCYYLIPQGEGEGQCGSVKESDLPRLHNDAIKYDPFISQALGPSAKVGRMRAASLRLGCQGIKSTYGDHIMICGDAAGHIDPVTGEGIHTGMMAAKAAAETICSMVDTGDFSAASCQPYYDKWMGAFGYDFGMSRAACRLMYKFPVLLDACANEMQVQGDAMMSKWAEVMTNMRPKSYFLRPDVGIPLGFATVRELVHQYILRRPTSYPSTQTVKASQGKK</sequence>
<dbReference type="InterPro" id="IPR050407">
    <property type="entry name" value="Geranylgeranyl_reductase"/>
</dbReference>
<proteinExistence type="predicted"/>
<feature type="transmembrane region" description="Helical" evidence="1">
    <location>
        <begin position="6"/>
        <end position="27"/>
    </location>
</feature>
<name>A0A7S1SI38_9CHLO</name>
<dbReference type="AlphaFoldDB" id="A0A7S1SI38"/>
<dbReference type="PANTHER" id="PTHR42685">
    <property type="entry name" value="GERANYLGERANYL DIPHOSPHATE REDUCTASE"/>
    <property type="match status" value="1"/>
</dbReference>
<reference evidence="3" key="1">
    <citation type="submission" date="2021-01" db="EMBL/GenBank/DDBJ databases">
        <authorList>
            <person name="Corre E."/>
            <person name="Pelletier E."/>
            <person name="Niang G."/>
            <person name="Scheremetjew M."/>
            <person name="Finn R."/>
            <person name="Kale V."/>
            <person name="Holt S."/>
            <person name="Cochrane G."/>
            <person name="Meng A."/>
            <person name="Brown T."/>
            <person name="Cohen L."/>
        </authorList>
    </citation>
    <scope>NUCLEOTIDE SEQUENCE</scope>
    <source>
        <strain evidence="3">PLY429</strain>
    </source>
</reference>
<keyword evidence="1" id="KW-0472">Membrane</keyword>